<keyword evidence="2" id="KW-1185">Reference proteome</keyword>
<dbReference type="Proteomes" id="UP000327157">
    <property type="component" value="Chromosome 1"/>
</dbReference>
<gene>
    <name evidence="1" type="ORF">D8674_000256</name>
</gene>
<dbReference type="AlphaFoldDB" id="A0A5N5F2U3"/>
<comment type="caution">
    <text evidence="1">The sequence shown here is derived from an EMBL/GenBank/DDBJ whole genome shotgun (WGS) entry which is preliminary data.</text>
</comment>
<evidence type="ECO:0000313" key="1">
    <source>
        <dbReference type="EMBL" id="KAB2597336.1"/>
    </source>
</evidence>
<reference evidence="1 2" key="3">
    <citation type="submission" date="2019-11" db="EMBL/GenBank/DDBJ databases">
        <title>A de novo genome assembly of a pear dwarfing rootstock.</title>
        <authorList>
            <person name="Wang F."/>
            <person name="Wang J."/>
            <person name="Li S."/>
            <person name="Zhang Y."/>
            <person name="Fang M."/>
            <person name="Ma L."/>
            <person name="Zhao Y."/>
            <person name="Jiang S."/>
        </authorList>
    </citation>
    <scope>NUCLEOTIDE SEQUENCE [LARGE SCALE GENOMIC DNA]</scope>
    <source>
        <strain evidence="1">S2</strain>
        <tissue evidence="1">Leaf</tissue>
    </source>
</reference>
<evidence type="ECO:0000313" key="2">
    <source>
        <dbReference type="Proteomes" id="UP000327157"/>
    </source>
</evidence>
<organism evidence="1 2">
    <name type="scientific">Pyrus ussuriensis x Pyrus communis</name>
    <dbReference type="NCBI Taxonomy" id="2448454"/>
    <lineage>
        <taxon>Eukaryota</taxon>
        <taxon>Viridiplantae</taxon>
        <taxon>Streptophyta</taxon>
        <taxon>Embryophyta</taxon>
        <taxon>Tracheophyta</taxon>
        <taxon>Spermatophyta</taxon>
        <taxon>Magnoliopsida</taxon>
        <taxon>eudicotyledons</taxon>
        <taxon>Gunneridae</taxon>
        <taxon>Pentapetalae</taxon>
        <taxon>rosids</taxon>
        <taxon>fabids</taxon>
        <taxon>Rosales</taxon>
        <taxon>Rosaceae</taxon>
        <taxon>Amygdaloideae</taxon>
        <taxon>Maleae</taxon>
        <taxon>Pyrus</taxon>
    </lineage>
</organism>
<sequence>MSFFEHRLKAKSLASHCIGGWPFSLNSSNRHVCALEGAPPDRTQSQYDQTLLEMEEQSWLGRVWSYARLRPYKENWFLVSGNWESLAEAREIDEMDAEAEIIVHQAMGRMNAASGVQK</sequence>
<reference evidence="1 2" key="1">
    <citation type="submission" date="2019-09" db="EMBL/GenBank/DDBJ databases">
        <authorList>
            <person name="Ou C."/>
        </authorList>
    </citation>
    <scope>NUCLEOTIDE SEQUENCE [LARGE SCALE GENOMIC DNA]</scope>
    <source>
        <strain evidence="1">S2</strain>
        <tissue evidence="1">Leaf</tissue>
    </source>
</reference>
<name>A0A5N5F2U3_9ROSA</name>
<protein>
    <submittedName>
        <fullName evidence="1">Uncharacterized protein</fullName>
    </submittedName>
</protein>
<proteinExistence type="predicted"/>
<dbReference type="EMBL" id="SMOL01000768">
    <property type="protein sequence ID" value="KAB2597336.1"/>
    <property type="molecule type" value="Genomic_DNA"/>
</dbReference>
<reference evidence="2" key="2">
    <citation type="submission" date="2019-10" db="EMBL/GenBank/DDBJ databases">
        <title>A de novo genome assembly of a pear dwarfing rootstock.</title>
        <authorList>
            <person name="Wang F."/>
            <person name="Wang J."/>
            <person name="Li S."/>
            <person name="Zhang Y."/>
            <person name="Fang M."/>
            <person name="Ma L."/>
            <person name="Zhao Y."/>
            <person name="Jiang S."/>
        </authorList>
    </citation>
    <scope>NUCLEOTIDE SEQUENCE [LARGE SCALE GENOMIC DNA]</scope>
</reference>
<accession>A0A5N5F2U3</accession>